<evidence type="ECO:0000313" key="9">
    <source>
        <dbReference type="EMBL" id="KAB8065253.1"/>
    </source>
</evidence>
<name>A0A6I1I305_9BURK</name>
<dbReference type="InterPro" id="IPR000515">
    <property type="entry name" value="MetI-like"/>
</dbReference>
<dbReference type="Gene3D" id="1.10.3720.10">
    <property type="entry name" value="MetI-like"/>
    <property type="match status" value="1"/>
</dbReference>
<dbReference type="PANTHER" id="PTHR30193:SF37">
    <property type="entry name" value="INNER MEMBRANE ABC TRANSPORTER PERMEASE PROTEIN YCJO"/>
    <property type="match status" value="1"/>
</dbReference>
<dbReference type="PROSITE" id="PS50928">
    <property type="entry name" value="ABC_TM1"/>
    <property type="match status" value="1"/>
</dbReference>
<evidence type="ECO:0000256" key="2">
    <source>
        <dbReference type="ARBA" id="ARBA00022448"/>
    </source>
</evidence>
<evidence type="ECO:0000256" key="7">
    <source>
        <dbReference type="SAM" id="Phobius"/>
    </source>
</evidence>
<feature type="transmembrane region" description="Helical" evidence="7">
    <location>
        <begin position="124"/>
        <end position="144"/>
    </location>
</feature>
<keyword evidence="10" id="KW-1185">Reference proteome</keyword>
<keyword evidence="2" id="KW-0813">Transport</keyword>
<keyword evidence="4 7" id="KW-0812">Transmembrane</keyword>
<dbReference type="SUPFAM" id="SSF161098">
    <property type="entry name" value="MetI-like"/>
    <property type="match status" value="1"/>
</dbReference>
<evidence type="ECO:0000259" key="8">
    <source>
        <dbReference type="PROSITE" id="PS50928"/>
    </source>
</evidence>
<feature type="transmembrane region" description="Helical" evidence="7">
    <location>
        <begin position="289"/>
        <end position="310"/>
    </location>
</feature>
<dbReference type="InterPro" id="IPR051393">
    <property type="entry name" value="ABC_transporter_permease"/>
</dbReference>
<feature type="transmembrane region" description="Helical" evidence="7">
    <location>
        <begin position="164"/>
        <end position="184"/>
    </location>
</feature>
<comment type="caution">
    <text evidence="9">The sequence shown here is derived from an EMBL/GenBank/DDBJ whole genome shotgun (WGS) entry which is preliminary data.</text>
</comment>
<feature type="transmembrane region" description="Helical" evidence="7">
    <location>
        <begin position="25"/>
        <end position="45"/>
    </location>
</feature>
<dbReference type="EMBL" id="WFLI01000008">
    <property type="protein sequence ID" value="KAB8065253.1"/>
    <property type="molecule type" value="Genomic_DNA"/>
</dbReference>
<evidence type="ECO:0000256" key="1">
    <source>
        <dbReference type="ARBA" id="ARBA00004651"/>
    </source>
</evidence>
<dbReference type="CDD" id="cd06261">
    <property type="entry name" value="TM_PBP2"/>
    <property type="match status" value="1"/>
</dbReference>
<evidence type="ECO:0000256" key="6">
    <source>
        <dbReference type="ARBA" id="ARBA00023136"/>
    </source>
</evidence>
<reference evidence="9 10" key="1">
    <citation type="submission" date="2019-10" db="EMBL/GenBank/DDBJ databases">
        <title>Three novel species isolated from a subtropical stream in China.</title>
        <authorList>
            <person name="Lu H."/>
        </authorList>
    </citation>
    <scope>NUCLEOTIDE SEQUENCE [LARGE SCALE GENOMIC DNA]</scope>
    <source>
        <strain evidence="9 10">FT13W</strain>
    </source>
</reference>
<protein>
    <submittedName>
        <fullName evidence="9">Sugar ABC transporter permease</fullName>
    </submittedName>
</protein>
<comment type="subcellular location">
    <subcellularLocation>
        <location evidence="1">Cell membrane</location>
        <topology evidence="1">Multi-pass membrane protein</topology>
    </subcellularLocation>
</comment>
<keyword evidence="3" id="KW-1003">Cell membrane</keyword>
<keyword evidence="5 7" id="KW-1133">Transmembrane helix</keyword>
<dbReference type="InterPro" id="IPR035906">
    <property type="entry name" value="MetI-like_sf"/>
</dbReference>
<evidence type="ECO:0000313" key="10">
    <source>
        <dbReference type="Proteomes" id="UP000468717"/>
    </source>
</evidence>
<dbReference type="RefSeq" id="WP_152282327.1">
    <property type="nucleotide sequence ID" value="NZ_WFLI01000008.1"/>
</dbReference>
<feature type="transmembrane region" description="Helical" evidence="7">
    <location>
        <begin position="227"/>
        <end position="244"/>
    </location>
</feature>
<dbReference type="AlphaFoldDB" id="A0A6I1I305"/>
<accession>A0A6I1I305</accession>
<feature type="transmembrane region" description="Helical" evidence="7">
    <location>
        <begin position="90"/>
        <end position="112"/>
    </location>
</feature>
<keyword evidence="6 7" id="KW-0472">Membrane</keyword>
<evidence type="ECO:0000256" key="5">
    <source>
        <dbReference type="ARBA" id="ARBA00022989"/>
    </source>
</evidence>
<feature type="domain" description="ABC transmembrane type-1" evidence="8">
    <location>
        <begin position="85"/>
        <end position="308"/>
    </location>
</feature>
<gene>
    <name evidence="9" type="ORF">GCN75_09640</name>
</gene>
<dbReference type="PANTHER" id="PTHR30193">
    <property type="entry name" value="ABC TRANSPORTER PERMEASE PROTEIN"/>
    <property type="match status" value="1"/>
</dbReference>
<dbReference type="GO" id="GO:0005886">
    <property type="term" value="C:plasma membrane"/>
    <property type="evidence" value="ECO:0007669"/>
    <property type="project" value="UniProtKB-SubCell"/>
</dbReference>
<dbReference type="GO" id="GO:0055085">
    <property type="term" value="P:transmembrane transport"/>
    <property type="evidence" value="ECO:0007669"/>
    <property type="project" value="InterPro"/>
</dbReference>
<evidence type="ECO:0000256" key="3">
    <source>
        <dbReference type="ARBA" id="ARBA00022475"/>
    </source>
</evidence>
<proteinExistence type="predicted"/>
<dbReference type="Proteomes" id="UP000468717">
    <property type="component" value="Unassembled WGS sequence"/>
</dbReference>
<evidence type="ECO:0000256" key="4">
    <source>
        <dbReference type="ARBA" id="ARBA00022692"/>
    </source>
</evidence>
<organism evidence="9 10">
    <name type="scientific">Janthinobacterium violaceinigrum</name>
    <dbReference type="NCBI Taxonomy" id="2654252"/>
    <lineage>
        <taxon>Bacteria</taxon>
        <taxon>Pseudomonadati</taxon>
        <taxon>Pseudomonadota</taxon>
        <taxon>Betaproteobacteria</taxon>
        <taxon>Burkholderiales</taxon>
        <taxon>Oxalobacteraceae</taxon>
        <taxon>Janthinobacterium</taxon>
    </lineage>
</organism>
<sequence>MSSNVLAAGAVPAGARASRPVRWHIGVLLAPALLIYTAVMVIPLAETLRLAFFRLAGDRQEYAGLANFMRLFGEGNWSQQFWNALLNNSYFFLMHLLIMVPLAIVLAALLSLPRMRASGFYRTALFMPTLLSFVVVGFVWKLILSPLWGVAPSLLDLVGLKSLFAPYLGREASALTTLGFISIWQYVGMPMMLSYAAMLSIPNEIIEAAEIDGVVGIAQFLQIKLPLLWPTIGMISILTFVANFNSFDLIYTAQGALAGPNYSTDILGTLLYRTFFGAQLQLGDPNMGATIATMMLLIILGIVCAFLFFVQRKLTRYQL</sequence>